<reference evidence="5" key="1">
    <citation type="submission" date="2020-05" db="EMBL/GenBank/DDBJ databases">
        <title>Phylogenomic resolution of chytrid fungi.</title>
        <authorList>
            <person name="Stajich J.E."/>
            <person name="Amses K."/>
            <person name="Simmons R."/>
            <person name="Seto K."/>
            <person name="Myers J."/>
            <person name="Bonds A."/>
            <person name="Quandt C.A."/>
            <person name="Barry K."/>
            <person name="Liu P."/>
            <person name="Grigoriev I."/>
            <person name="Longcore J.E."/>
            <person name="James T.Y."/>
        </authorList>
    </citation>
    <scope>NUCLEOTIDE SEQUENCE</scope>
    <source>
        <strain evidence="5">JEL0476</strain>
    </source>
</reference>
<keyword evidence="1" id="KW-0479">Metal-binding</keyword>
<organism evidence="5 6">
    <name type="scientific">Clydaea vesicula</name>
    <dbReference type="NCBI Taxonomy" id="447962"/>
    <lineage>
        <taxon>Eukaryota</taxon>
        <taxon>Fungi</taxon>
        <taxon>Fungi incertae sedis</taxon>
        <taxon>Chytridiomycota</taxon>
        <taxon>Chytridiomycota incertae sedis</taxon>
        <taxon>Chytridiomycetes</taxon>
        <taxon>Lobulomycetales</taxon>
        <taxon>Lobulomycetaceae</taxon>
        <taxon>Clydaea</taxon>
    </lineage>
</organism>
<evidence type="ECO:0000313" key="5">
    <source>
        <dbReference type="EMBL" id="KAJ3216094.1"/>
    </source>
</evidence>
<name>A0AAD5U1N7_9FUNG</name>
<protein>
    <recommendedName>
        <fullName evidence="7">RING-type domain-containing protein</fullName>
    </recommendedName>
</protein>
<gene>
    <name evidence="5" type="ORF">HK099_006019</name>
</gene>
<feature type="coiled-coil region" evidence="4">
    <location>
        <begin position="88"/>
        <end position="122"/>
    </location>
</feature>
<keyword evidence="4" id="KW-0175">Coiled coil</keyword>
<dbReference type="InterPro" id="IPR013083">
    <property type="entry name" value="Znf_RING/FYVE/PHD"/>
</dbReference>
<feature type="coiled-coil region" evidence="4">
    <location>
        <begin position="302"/>
        <end position="329"/>
    </location>
</feature>
<evidence type="ECO:0000256" key="3">
    <source>
        <dbReference type="ARBA" id="ARBA00022833"/>
    </source>
</evidence>
<keyword evidence="2" id="KW-0863">Zinc-finger</keyword>
<evidence type="ECO:0008006" key="7">
    <source>
        <dbReference type="Google" id="ProtNLM"/>
    </source>
</evidence>
<evidence type="ECO:0000256" key="1">
    <source>
        <dbReference type="ARBA" id="ARBA00022723"/>
    </source>
</evidence>
<dbReference type="EMBL" id="JADGJW010000499">
    <property type="protein sequence ID" value="KAJ3216094.1"/>
    <property type="molecule type" value="Genomic_DNA"/>
</dbReference>
<dbReference type="SUPFAM" id="SSF57850">
    <property type="entry name" value="RING/U-box"/>
    <property type="match status" value="1"/>
</dbReference>
<evidence type="ECO:0000256" key="2">
    <source>
        <dbReference type="ARBA" id="ARBA00022771"/>
    </source>
</evidence>
<dbReference type="GO" id="GO:0008270">
    <property type="term" value="F:zinc ion binding"/>
    <property type="evidence" value="ECO:0007669"/>
    <property type="project" value="UniProtKB-KW"/>
</dbReference>
<evidence type="ECO:0000313" key="6">
    <source>
        <dbReference type="Proteomes" id="UP001211065"/>
    </source>
</evidence>
<accession>A0AAD5U1N7</accession>
<evidence type="ECO:0000256" key="4">
    <source>
        <dbReference type="SAM" id="Coils"/>
    </source>
</evidence>
<sequence length="513" mass="60896">MNLKVSELDQHTQTSVRGGHALRKIKARCDDLYVLNLQYQQDINKSEKLITTLNSDRENLRVELYDKISKIGSLKQKDFQEEILMKSKTETELILQEEIKKKKKIEQENFFYKKQIKDLTTEAEKLNLKLNEIHLIRTQQDIVIQEQKFKVDSADAIQADQLFQIDELKVVVVKLTRRNETLEKTLAQLTEKNNYLAHMETTFQEENSQLQNKLKDMIEENAMITTNYQAIKKNHDLKRQEFEELTTELEEAKSACQLSIRHKRVIQNECQVVTKEKEEMIEKNKTLETILLKKEKDISELLTKVNDTINDYEMKLEKKEEQMWAMSLQMTEESQKQKHINIDPDFISDIEKKWQAKENILQVENKRLMHVNTQKDETIKNLNHRVQELTSKQFQPRMERLKEIENDIQEKMEEYCLGEERMETGFLCPKDLKIFQKPHTFYPCGHTYCLECVEHIKDENYDRLKCIVCDTPVTTMFRNEQLERLAEQFSQRKALTLGFLGWVKTFNSGEIAE</sequence>
<comment type="caution">
    <text evidence="5">The sequence shown here is derived from an EMBL/GenBank/DDBJ whole genome shotgun (WGS) entry which is preliminary data.</text>
</comment>
<dbReference type="Proteomes" id="UP001211065">
    <property type="component" value="Unassembled WGS sequence"/>
</dbReference>
<dbReference type="AlphaFoldDB" id="A0AAD5U1N7"/>
<dbReference type="InterPro" id="IPR017907">
    <property type="entry name" value="Znf_RING_CS"/>
</dbReference>
<dbReference type="Gene3D" id="3.30.40.10">
    <property type="entry name" value="Zinc/RING finger domain, C3HC4 (zinc finger)"/>
    <property type="match status" value="1"/>
</dbReference>
<keyword evidence="6" id="KW-1185">Reference proteome</keyword>
<feature type="coiled-coil region" evidence="4">
    <location>
        <begin position="165"/>
        <end position="255"/>
    </location>
</feature>
<dbReference type="PROSITE" id="PS00518">
    <property type="entry name" value="ZF_RING_1"/>
    <property type="match status" value="1"/>
</dbReference>
<keyword evidence="3" id="KW-0862">Zinc</keyword>
<proteinExistence type="predicted"/>